<proteinExistence type="predicted"/>
<keyword evidence="3" id="KW-1185">Reference proteome</keyword>
<dbReference type="AlphaFoldDB" id="A0A2T3Z720"/>
<evidence type="ECO:0000313" key="3">
    <source>
        <dbReference type="Proteomes" id="UP000240493"/>
    </source>
</evidence>
<evidence type="ECO:0000256" key="1">
    <source>
        <dbReference type="SAM" id="MobiDB-lite"/>
    </source>
</evidence>
<evidence type="ECO:0000313" key="2">
    <source>
        <dbReference type="EMBL" id="PTB40631.1"/>
    </source>
</evidence>
<gene>
    <name evidence="2" type="ORF">M441DRAFT_409506</name>
</gene>
<feature type="compositionally biased region" description="Low complexity" evidence="1">
    <location>
        <begin position="22"/>
        <end position="46"/>
    </location>
</feature>
<sequence length="133" mass="14325">MAPRLGALLTAPSSRPWTRTMPQAQAPRGRSRASSSSRVSPGPKSQARVPQMPPSHPLRGLVLEHAQILCAPGMGPAQVRFFKHPSPSGAEPVALAAPRWIVSESRTARSTPPSLPQQLWLLRHPFAACHTAH</sequence>
<feature type="region of interest" description="Disordered" evidence="1">
    <location>
        <begin position="1"/>
        <end position="57"/>
    </location>
</feature>
<protein>
    <submittedName>
        <fullName evidence="2">Uncharacterized protein</fullName>
    </submittedName>
</protein>
<feature type="compositionally biased region" description="Polar residues" evidence="1">
    <location>
        <begin position="11"/>
        <end position="21"/>
    </location>
</feature>
<name>A0A2T3Z720_TRIA4</name>
<reference evidence="2 3" key="1">
    <citation type="submission" date="2016-07" db="EMBL/GenBank/DDBJ databases">
        <title>Multiple horizontal gene transfer events from other fungi enriched the ability of initially mycotrophic Trichoderma (Ascomycota) to feed on dead plant biomass.</title>
        <authorList>
            <consortium name="DOE Joint Genome Institute"/>
            <person name="Aerts A."/>
            <person name="Atanasova L."/>
            <person name="Chenthamara K."/>
            <person name="Zhang J."/>
            <person name="Grujic M."/>
            <person name="Henrissat B."/>
            <person name="Kuo A."/>
            <person name="Salamov A."/>
            <person name="Lipzen A."/>
            <person name="Labutti K."/>
            <person name="Barry K."/>
            <person name="Miao Y."/>
            <person name="Rahimi M.J."/>
            <person name="Shen Q."/>
            <person name="Grigoriev I.V."/>
            <person name="Kubicek C.P."/>
            <person name="Druzhinina I.S."/>
        </authorList>
    </citation>
    <scope>NUCLEOTIDE SEQUENCE [LARGE SCALE GENOMIC DNA]</scope>
    <source>
        <strain evidence="2 3">CBS 433.97</strain>
    </source>
</reference>
<dbReference type="Proteomes" id="UP000240493">
    <property type="component" value="Unassembled WGS sequence"/>
</dbReference>
<accession>A0A2T3Z720</accession>
<dbReference type="EMBL" id="KZ679262">
    <property type="protein sequence ID" value="PTB40631.1"/>
    <property type="molecule type" value="Genomic_DNA"/>
</dbReference>
<organism evidence="2 3">
    <name type="scientific">Trichoderma asperellum (strain ATCC 204424 / CBS 433.97 / NBRC 101777)</name>
    <dbReference type="NCBI Taxonomy" id="1042311"/>
    <lineage>
        <taxon>Eukaryota</taxon>
        <taxon>Fungi</taxon>
        <taxon>Dikarya</taxon>
        <taxon>Ascomycota</taxon>
        <taxon>Pezizomycotina</taxon>
        <taxon>Sordariomycetes</taxon>
        <taxon>Hypocreomycetidae</taxon>
        <taxon>Hypocreales</taxon>
        <taxon>Hypocreaceae</taxon>
        <taxon>Trichoderma</taxon>
    </lineage>
</organism>